<feature type="domain" description="Secretion system C-terminal sorting" evidence="4">
    <location>
        <begin position="361"/>
        <end position="430"/>
    </location>
</feature>
<proteinExistence type="predicted"/>
<evidence type="ECO:0000256" key="2">
    <source>
        <dbReference type="SAM" id="SignalP"/>
    </source>
</evidence>
<dbReference type="NCBIfam" id="TIGR04183">
    <property type="entry name" value="Por_Secre_tail"/>
    <property type="match status" value="1"/>
</dbReference>
<dbReference type="SUPFAM" id="SSF110296">
    <property type="entry name" value="Oligoxyloglucan reducing end-specific cellobiohydrolase"/>
    <property type="match status" value="1"/>
</dbReference>
<evidence type="ECO:0000313" key="6">
    <source>
        <dbReference type="Proteomes" id="UP000486602"/>
    </source>
</evidence>
<feature type="domain" description="Photosynthesis system II assembly factor Ycf48/Hcf136-like" evidence="3">
    <location>
        <begin position="21"/>
        <end position="86"/>
    </location>
</feature>
<dbReference type="InterPro" id="IPR026444">
    <property type="entry name" value="Secre_tail"/>
</dbReference>
<keyword evidence="1 2" id="KW-0732">Signal</keyword>
<gene>
    <name evidence="5" type="ORF">G3O08_15445</name>
</gene>
<dbReference type="EMBL" id="JAAGVY010000035">
    <property type="protein sequence ID" value="NEN24895.1"/>
    <property type="molecule type" value="Genomic_DNA"/>
</dbReference>
<accession>A0A7K3WWB3</accession>
<dbReference type="AlphaFoldDB" id="A0A7K3WWB3"/>
<evidence type="ECO:0000259" key="4">
    <source>
        <dbReference type="Pfam" id="PF18962"/>
    </source>
</evidence>
<dbReference type="Pfam" id="PF18962">
    <property type="entry name" value="Por_Secre_tail"/>
    <property type="match status" value="1"/>
</dbReference>
<dbReference type="InterPro" id="IPR028203">
    <property type="entry name" value="PSII_CF48-like_dom"/>
</dbReference>
<feature type="chain" id="PRO_5029648093" evidence="2">
    <location>
        <begin position="22"/>
        <end position="431"/>
    </location>
</feature>
<feature type="signal peptide" evidence="2">
    <location>
        <begin position="1"/>
        <end position="21"/>
    </location>
</feature>
<evidence type="ECO:0000259" key="3">
    <source>
        <dbReference type="Pfam" id="PF14870"/>
    </source>
</evidence>
<dbReference type="Pfam" id="PF14870">
    <property type="entry name" value="PSII_BNR"/>
    <property type="match status" value="1"/>
</dbReference>
<evidence type="ECO:0000313" key="5">
    <source>
        <dbReference type="EMBL" id="NEN24895.1"/>
    </source>
</evidence>
<comment type="caution">
    <text evidence="5">The sequence shown here is derived from an EMBL/GenBank/DDBJ whole genome shotgun (WGS) entry which is preliminary data.</text>
</comment>
<keyword evidence="6" id="KW-1185">Reference proteome</keyword>
<reference evidence="5 6" key="1">
    <citation type="submission" date="2020-02" db="EMBL/GenBank/DDBJ databases">
        <title>Out from the shadows clarifying the taxonomy of the family Cryomorphaceae and related taxa by utilizing the GTDB taxonomic framework.</title>
        <authorList>
            <person name="Bowman J.P."/>
        </authorList>
    </citation>
    <scope>NUCLEOTIDE SEQUENCE [LARGE SCALE GENOMIC DNA]</scope>
    <source>
        <strain evidence="5 6">QSSC 1-22</strain>
    </source>
</reference>
<sequence>MKIKSATLIVTMLLLASIAHAQFLTWETLNTGTTKTINDIHFLDADTGYMVGNDYLFKKTVDGGTTWQDLQVPTIGQAEDGNGDLVAVNRQVGADFGQLESGIILVWKQPLFTVLTADDGESYSENFGTGTPICDAKGLNITPQFDGNGYIKHTVFGKSCSSGGAYTYFLDGPFAFGMSEEDYFGNGEGYTSMDVNPNTNRFVLGHEDGNLLININVLNEPDTVFLDTTGVGAVAYAGNNVWYAATSDLYYSMYKSLDDGLTFEVDPTWIPTFFYPHFRAMEFLENGLGLAGAQSNEIYGAIFVQNGSEWSYYNADKPINTVTILPNGTAFAAGENGLLMRSNEPITVGVKEIELNNSIDIYPNPANSIVQLSNAGNSIIMEITVLDNSGRVIKSYPAGTTTLDLSSFDPSLYFVWISTDKGAVVKKVVVF</sequence>
<dbReference type="Proteomes" id="UP000486602">
    <property type="component" value="Unassembled WGS sequence"/>
</dbReference>
<evidence type="ECO:0000256" key="1">
    <source>
        <dbReference type="ARBA" id="ARBA00022729"/>
    </source>
</evidence>
<name>A0A7K3WWB3_9FLAO</name>
<organism evidence="5 6">
    <name type="scientific">Cryomorpha ignava</name>
    <dbReference type="NCBI Taxonomy" id="101383"/>
    <lineage>
        <taxon>Bacteria</taxon>
        <taxon>Pseudomonadati</taxon>
        <taxon>Bacteroidota</taxon>
        <taxon>Flavobacteriia</taxon>
        <taxon>Flavobacteriales</taxon>
        <taxon>Cryomorphaceae</taxon>
        <taxon>Cryomorpha</taxon>
    </lineage>
</organism>
<dbReference type="RefSeq" id="WP_163286288.1">
    <property type="nucleotide sequence ID" value="NZ_JAAGVY010000035.1"/>
</dbReference>
<protein>
    <submittedName>
        <fullName evidence="5">T9SS type A sorting domain-containing protein</fullName>
    </submittedName>
</protein>